<sequence length="67" mass="7376">MRFIQTTSYMLQSPAAAAIGLFRVGDYGVADGSLMASLADPIKVQKRLIIGLNFEYPHFSRRSSPVN</sequence>
<protein>
    <submittedName>
        <fullName evidence="1">Uncharacterized protein</fullName>
    </submittedName>
</protein>
<gene>
    <name evidence="1" type="ORF">WG66_6141</name>
</gene>
<evidence type="ECO:0000313" key="2">
    <source>
        <dbReference type="Proteomes" id="UP000054988"/>
    </source>
</evidence>
<evidence type="ECO:0000313" key="1">
    <source>
        <dbReference type="EMBL" id="KTB41173.1"/>
    </source>
</evidence>
<reference evidence="1 2" key="1">
    <citation type="submission" date="2015-12" db="EMBL/GenBank/DDBJ databases">
        <title>Draft genome sequence of Moniliophthora roreri, the causal agent of frosty pod rot of cacao.</title>
        <authorList>
            <person name="Aime M.C."/>
            <person name="Diaz-Valderrama J.R."/>
            <person name="Kijpornyongpan T."/>
            <person name="Phillips-Mora W."/>
        </authorList>
    </citation>
    <scope>NUCLEOTIDE SEQUENCE [LARGE SCALE GENOMIC DNA]</scope>
    <source>
        <strain evidence="1 2">MCA 2952</strain>
    </source>
</reference>
<accession>A0A0W0FYB9</accession>
<comment type="caution">
    <text evidence="1">The sequence shown here is derived from an EMBL/GenBank/DDBJ whole genome shotgun (WGS) entry which is preliminary data.</text>
</comment>
<proteinExistence type="predicted"/>
<dbReference type="AlphaFoldDB" id="A0A0W0FYB9"/>
<dbReference type="Proteomes" id="UP000054988">
    <property type="component" value="Unassembled WGS sequence"/>
</dbReference>
<organism evidence="1 2">
    <name type="scientific">Moniliophthora roreri</name>
    <name type="common">Frosty pod rot fungus</name>
    <name type="synonym">Monilia roreri</name>
    <dbReference type="NCBI Taxonomy" id="221103"/>
    <lineage>
        <taxon>Eukaryota</taxon>
        <taxon>Fungi</taxon>
        <taxon>Dikarya</taxon>
        <taxon>Basidiomycota</taxon>
        <taxon>Agaricomycotina</taxon>
        <taxon>Agaricomycetes</taxon>
        <taxon>Agaricomycetidae</taxon>
        <taxon>Agaricales</taxon>
        <taxon>Marasmiineae</taxon>
        <taxon>Marasmiaceae</taxon>
        <taxon>Moniliophthora</taxon>
    </lineage>
</organism>
<dbReference type="EMBL" id="LATX01001501">
    <property type="protein sequence ID" value="KTB41173.1"/>
    <property type="molecule type" value="Genomic_DNA"/>
</dbReference>
<name>A0A0W0FYB9_MONRR</name>